<evidence type="ECO:0000313" key="3">
    <source>
        <dbReference type="Proteomes" id="UP000028045"/>
    </source>
</evidence>
<keyword evidence="3" id="KW-1185">Reference proteome</keyword>
<dbReference type="GO" id="GO:0047617">
    <property type="term" value="F:fatty acyl-CoA hydrolase activity"/>
    <property type="evidence" value="ECO:0007669"/>
    <property type="project" value="InterPro"/>
</dbReference>
<dbReference type="CDD" id="cd03445">
    <property type="entry name" value="Thioesterase_II_repeat2"/>
    <property type="match status" value="1"/>
</dbReference>
<accession>A0A084B4B7</accession>
<evidence type="ECO:0000256" key="1">
    <source>
        <dbReference type="ARBA" id="ARBA00006538"/>
    </source>
</evidence>
<evidence type="ECO:0008006" key="4">
    <source>
        <dbReference type="Google" id="ProtNLM"/>
    </source>
</evidence>
<dbReference type="GO" id="GO:0009062">
    <property type="term" value="P:fatty acid catabolic process"/>
    <property type="evidence" value="ECO:0007669"/>
    <property type="project" value="TreeGrafter"/>
</dbReference>
<dbReference type="GO" id="GO:0006637">
    <property type="term" value="P:acyl-CoA metabolic process"/>
    <property type="evidence" value="ECO:0007669"/>
    <property type="project" value="InterPro"/>
</dbReference>
<dbReference type="CDD" id="cd03444">
    <property type="entry name" value="Thioesterase_II_repeat1"/>
    <property type="match status" value="1"/>
</dbReference>
<protein>
    <recommendedName>
        <fullName evidence="4">Acyl-CoA thioesterase II domain-containing protein</fullName>
    </recommendedName>
</protein>
<dbReference type="InterPro" id="IPR029069">
    <property type="entry name" value="HotDog_dom_sf"/>
</dbReference>
<organism evidence="2 3">
    <name type="scientific">Stachybotrys chartarum (strain CBS 109288 / IBT 7711)</name>
    <name type="common">Toxic black mold</name>
    <name type="synonym">Stilbospora chartarum</name>
    <dbReference type="NCBI Taxonomy" id="1280523"/>
    <lineage>
        <taxon>Eukaryota</taxon>
        <taxon>Fungi</taxon>
        <taxon>Dikarya</taxon>
        <taxon>Ascomycota</taxon>
        <taxon>Pezizomycotina</taxon>
        <taxon>Sordariomycetes</taxon>
        <taxon>Hypocreomycetidae</taxon>
        <taxon>Hypocreales</taxon>
        <taxon>Stachybotryaceae</taxon>
        <taxon>Stachybotrys</taxon>
    </lineage>
</organism>
<dbReference type="OrthoDB" id="68328at2759"/>
<name>A0A084B4B7_STACB</name>
<gene>
    <name evidence="2" type="ORF">S7711_01065</name>
</gene>
<comment type="similarity">
    <text evidence="1">Belongs to the C/M/P thioester hydrolase family.</text>
</comment>
<dbReference type="EMBL" id="KL648095">
    <property type="protein sequence ID" value="KEY72396.1"/>
    <property type="molecule type" value="Genomic_DNA"/>
</dbReference>
<dbReference type="PANTHER" id="PTHR11066">
    <property type="entry name" value="ACYL-COA THIOESTERASE"/>
    <property type="match status" value="1"/>
</dbReference>
<dbReference type="AlphaFoldDB" id="A0A084B4B7"/>
<dbReference type="PANTHER" id="PTHR11066:SF64">
    <property type="entry name" value="ACYL-COA THIOESTERASE (AFU_ORTHOLOGUE AFUA_1G12060)"/>
    <property type="match status" value="1"/>
</dbReference>
<dbReference type="Gene3D" id="2.40.160.210">
    <property type="entry name" value="Acyl-CoA thioesterase, double hotdog domain"/>
    <property type="match status" value="1"/>
</dbReference>
<dbReference type="Proteomes" id="UP000028045">
    <property type="component" value="Unassembled WGS sequence"/>
</dbReference>
<evidence type="ECO:0000313" key="2">
    <source>
        <dbReference type="EMBL" id="KEY72396.1"/>
    </source>
</evidence>
<dbReference type="InterPro" id="IPR003703">
    <property type="entry name" value="Acyl_CoA_thio"/>
</dbReference>
<reference evidence="2 3" key="1">
    <citation type="journal article" date="2014" name="BMC Genomics">
        <title>Comparative genome sequencing reveals chemotype-specific gene clusters in the toxigenic black mold Stachybotrys.</title>
        <authorList>
            <person name="Semeiks J."/>
            <person name="Borek D."/>
            <person name="Otwinowski Z."/>
            <person name="Grishin N.V."/>
        </authorList>
    </citation>
    <scope>NUCLEOTIDE SEQUENCE [LARGE SCALE GENOMIC DNA]</scope>
    <source>
        <strain evidence="3">CBS 109288 / IBT 7711</strain>
    </source>
</reference>
<dbReference type="InterPro" id="IPR042171">
    <property type="entry name" value="Acyl-CoA_hotdog"/>
</dbReference>
<dbReference type="GO" id="GO:0005782">
    <property type="term" value="C:peroxisomal matrix"/>
    <property type="evidence" value="ECO:0007669"/>
    <property type="project" value="TreeGrafter"/>
</dbReference>
<sequence length="383" mass="42448">MATPERKWQRKGFYEAMAFARLADQPREGGGLRKRFMSLSPAWKPGRELPWDTLPQAISLSMKPMEPSAFGGHVYAQSALVAGRAVEEGEQDLPAAAKRVIHVSFISCHVVNVDPKQSIQGVFSNPGLIDRPFVYEVSEISSGRSFSTSQVISRQPAAASAKPLGPFPASDADVPLSEICFSCLVTFKRAFQGVSEVQTTPPQVRYAAVLASRNPWEWMPSPQVDIDMLRDLFPNADHGAFPMLDMYKVDMSEINKDKPVLDRRELLLYKLLEPIPKEDINAHIVCHAYEADRNGLLMIGNQLGYGYNLGTAASLSYSFYVHVNGEQAVMDEGWWIQEVSFSRVSAGRAMLETKIWSPTGLHVASGYQDGIITPRRGAKSEKL</sequence>
<proteinExistence type="inferred from homology"/>
<dbReference type="HOGENOM" id="CLU_051867_1_0_1"/>
<dbReference type="SUPFAM" id="SSF54637">
    <property type="entry name" value="Thioesterase/thiol ester dehydrase-isomerase"/>
    <property type="match status" value="2"/>
</dbReference>